<dbReference type="Proteomes" id="UP000280834">
    <property type="component" value="Unassembled WGS sequence"/>
</dbReference>
<reference evidence="4" key="1">
    <citation type="submission" date="2017-02" db="UniProtKB">
        <authorList>
            <consortium name="WormBaseParasite"/>
        </authorList>
    </citation>
    <scope>IDENTIFICATION</scope>
</reference>
<name>A0A0R3Q4U0_9BILA</name>
<protein>
    <submittedName>
        <fullName evidence="2 4">Uncharacterized protein</fullName>
    </submittedName>
</protein>
<feature type="region of interest" description="Disordered" evidence="1">
    <location>
        <begin position="41"/>
        <end position="91"/>
    </location>
</feature>
<feature type="compositionally biased region" description="Basic and acidic residues" evidence="1">
    <location>
        <begin position="64"/>
        <end position="73"/>
    </location>
</feature>
<evidence type="ECO:0000313" key="4">
    <source>
        <dbReference type="WBParaSite" id="BTMF_0000133001-mRNA-1"/>
    </source>
</evidence>
<dbReference type="AlphaFoldDB" id="A0A0R3Q4U0"/>
<reference evidence="2 3" key="2">
    <citation type="submission" date="2018-11" db="EMBL/GenBank/DDBJ databases">
        <authorList>
            <consortium name="Pathogen Informatics"/>
        </authorList>
    </citation>
    <scope>NUCLEOTIDE SEQUENCE [LARGE SCALE GENOMIC DNA]</scope>
</reference>
<gene>
    <name evidence="2" type="ORF">BTMF_LOCUS672</name>
</gene>
<sequence length="91" mass="10030">MMLSKIRAEEAKDHTSKTSYITILNSFSSLLAMSASINAENEAADQENVVASERDTSPPPAKVTRTDRKESISHPRKHLETVLSQRSEGSD</sequence>
<evidence type="ECO:0000313" key="3">
    <source>
        <dbReference type="Proteomes" id="UP000280834"/>
    </source>
</evidence>
<accession>A0A0R3Q4U0</accession>
<dbReference type="EMBL" id="UZAG01000412">
    <property type="protein sequence ID" value="VDO08305.1"/>
    <property type="molecule type" value="Genomic_DNA"/>
</dbReference>
<organism evidence="4">
    <name type="scientific">Brugia timori</name>
    <dbReference type="NCBI Taxonomy" id="42155"/>
    <lineage>
        <taxon>Eukaryota</taxon>
        <taxon>Metazoa</taxon>
        <taxon>Ecdysozoa</taxon>
        <taxon>Nematoda</taxon>
        <taxon>Chromadorea</taxon>
        <taxon>Rhabditida</taxon>
        <taxon>Spirurina</taxon>
        <taxon>Spiruromorpha</taxon>
        <taxon>Filarioidea</taxon>
        <taxon>Onchocercidae</taxon>
        <taxon>Brugia</taxon>
    </lineage>
</organism>
<dbReference type="WBParaSite" id="BTMF_0000133001-mRNA-1">
    <property type="protein sequence ID" value="BTMF_0000133001-mRNA-1"/>
    <property type="gene ID" value="BTMF_0000133001"/>
</dbReference>
<feature type="compositionally biased region" description="Polar residues" evidence="1">
    <location>
        <begin position="82"/>
        <end position="91"/>
    </location>
</feature>
<proteinExistence type="predicted"/>
<evidence type="ECO:0000313" key="2">
    <source>
        <dbReference type="EMBL" id="VDO08305.1"/>
    </source>
</evidence>
<evidence type="ECO:0000256" key="1">
    <source>
        <dbReference type="SAM" id="MobiDB-lite"/>
    </source>
</evidence>
<keyword evidence="3" id="KW-1185">Reference proteome</keyword>